<dbReference type="InterPro" id="IPR011990">
    <property type="entry name" value="TPR-like_helical_dom_sf"/>
</dbReference>
<gene>
    <name evidence="1" type="ORF">C2G38_2154577</name>
</gene>
<dbReference type="OrthoDB" id="2486758at2759"/>
<dbReference type="AlphaFoldDB" id="A0A397WCE4"/>
<dbReference type="Gene3D" id="1.25.40.10">
    <property type="entry name" value="Tetratricopeptide repeat domain"/>
    <property type="match status" value="1"/>
</dbReference>
<name>A0A397WCE4_9GLOM</name>
<keyword evidence="2" id="KW-1185">Reference proteome</keyword>
<protein>
    <submittedName>
        <fullName evidence="1">Uncharacterized protein</fullName>
    </submittedName>
</protein>
<comment type="caution">
    <text evidence="1">The sequence shown here is derived from an EMBL/GenBank/DDBJ whole genome shotgun (WGS) entry which is preliminary data.</text>
</comment>
<sequence length="193" mass="22483">MRQKGNGKNKDNNKTLGKMIKVNRKFAKASIRLSSSLNLMSISYVKSKGLTWKQLNNDKDLVVCIHDVEVNQKQEEPEIDENIIDADYVIKVNNSRRKSDIVDVRHISIDRSKTVEAGVKKNKCKIFNYCQKNKCKIFNYYQKSENKSDANEVSIIKYWYHHRIGYEKNEHKTFSHYQKSTKIVDVDGMSSAE</sequence>
<dbReference type="Proteomes" id="UP000266673">
    <property type="component" value="Unassembled WGS sequence"/>
</dbReference>
<proteinExistence type="predicted"/>
<reference evidence="1 2" key="1">
    <citation type="submission" date="2018-06" db="EMBL/GenBank/DDBJ databases">
        <title>Comparative genomics reveals the genomic features of Rhizophagus irregularis, R. cerebriforme, R. diaphanum and Gigaspora rosea, and their symbiotic lifestyle signature.</title>
        <authorList>
            <person name="Morin E."/>
            <person name="San Clemente H."/>
            <person name="Chen E.C.H."/>
            <person name="De La Providencia I."/>
            <person name="Hainaut M."/>
            <person name="Kuo A."/>
            <person name="Kohler A."/>
            <person name="Murat C."/>
            <person name="Tang N."/>
            <person name="Roy S."/>
            <person name="Loubradou J."/>
            <person name="Henrissat B."/>
            <person name="Grigoriev I.V."/>
            <person name="Corradi N."/>
            <person name="Roux C."/>
            <person name="Martin F.M."/>
        </authorList>
    </citation>
    <scope>NUCLEOTIDE SEQUENCE [LARGE SCALE GENOMIC DNA]</scope>
    <source>
        <strain evidence="1 2">DAOM 194757</strain>
    </source>
</reference>
<evidence type="ECO:0000313" key="2">
    <source>
        <dbReference type="Proteomes" id="UP000266673"/>
    </source>
</evidence>
<accession>A0A397WCE4</accession>
<dbReference type="EMBL" id="QKWP01000030">
    <property type="protein sequence ID" value="RIB29756.1"/>
    <property type="molecule type" value="Genomic_DNA"/>
</dbReference>
<organism evidence="1 2">
    <name type="scientific">Gigaspora rosea</name>
    <dbReference type="NCBI Taxonomy" id="44941"/>
    <lineage>
        <taxon>Eukaryota</taxon>
        <taxon>Fungi</taxon>
        <taxon>Fungi incertae sedis</taxon>
        <taxon>Mucoromycota</taxon>
        <taxon>Glomeromycotina</taxon>
        <taxon>Glomeromycetes</taxon>
        <taxon>Diversisporales</taxon>
        <taxon>Gigasporaceae</taxon>
        <taxon>Gigaspora</taxon>
    </lineage>
</organism>
<evidence type="ECO:0000313" key="1">
    <source>
        <dbReference type="EMBL" id="RIB29756.1"/>
    </source>
</evidence>